<sequence length="375" mass="43172">MKSKILLMVCALSFFVFGCTKKKTDNAAEIVTVTEDCGVVNDTAFLDSAFLFIPETKSDVLIHGIDRVIEDGNRFLILDVQMKRVFCFDKSGKHQFTIHAVGSGPGEYVNLFDIAIDRKEERLLLLTYPPAIHYYTLDGTYERTLPLDGMCKSLAVTDEYIYLRKETYANNQLSDYSLLTIEKKTGQRHSLWKPLSETAPFCMSGNMQMTGESPVYLTRKFDDTIYTMRGDRVEKAYTIDWGDRAFPVSEEKRTYGCAELNKMCMKEKYVYTMTDLCDTPNYLLFRTNQPGLYVLSKEKKEVSNYRIIMNTDYQLAMPNFIPVEGNRKRVFFVYPPDILKMQGRSGKEHLNANLIRLLEQVSEDDNPVVFSYVVK</sequence>
<gene>
    <name evidence="2" type="ordered locus">Bache_0560</name>
</gene>
<dbReference type="EMBL" id="CP002352">
    <property type="protein sequence ID" value="ADV42585.1"/>
    <property type="molecule type" value="Genomic_DNA"/>
</dbReference>
<reference evidence="2 3" key="2">
    <citation type="journal article" date="2011" name="Stand. Genomic Sci.">
        <title>Complete genome sequence of Bacteroides helcogenes type strain (P 36-108).</title>
        <authorList>
            <person name="Pati A."/>
            <person name="Gronow S."/>
            <person name="Zeytun A."/>
            <person name="Lapidus A."/>
            <person name="Nolan M."/>
            <person name="Hammon N."/>
            <person name="Deshpande S."/>
            <person name="Cheng J.F."/>
            <person name="Tapia R."/>
            <person name="Han C."/>
            <person name="Goodwin L."/>
            <person name="Pitluck S."/>
            <person name="Liolios K."/>
            <person name="Pagani I."/>
            <person name="Ivanova N."/>
            <person name="Mavromatis K."/>
            <person name="Chen A."/>
            <person name="Palaniappan K."/>
            <person name="Land M."/>
            <person name="Hauser L."/>
            <person name="Chang Y.J."/>
            <person name="Jeffries C.D."/>
            <person name="Detter J.C."/>
            <person name="Brambilla E."/>
            <person name="Rohde M."/>
            <person name="Goker M."/>
            <person name="Woyke T."/>
            <person name="Bristow J."/>
            <person name="Eisen J.A."/>
            <person name="Markowitz V."/>
            <person name="Hugenholtz P."/>
            <person name="Kyrpides N.C."/>
            <person name="Klenk H.P."/>
            <person name="Lucas S."/>
        </authorList>
    </citation>
    <scope>NUCLEOTIDE SEQUENCE [LARGE SCALE GENOMIC DNA]</scope>
    <source>
        <strain evidence="3">ATCC 35417 / DSM 20613 / JCM 6297 / CCUG 15421 / P 36-108</strain>
    </source>
</reference>
<dbReference type="Proteomes" id="UP000008630">
    <property type="component" value="Chromosome"/>
</dbReference>
<name>E6SWI7_BACT6</name>
<organism evidence="2 3">
    <name type="scientific">Bacteroides helcogenes (strain ATCC 35417 / DSM 20613 / JCM 6297 / CCUG 15421 / P 36-108)</name>
    <dbReference type="NCBI Taxonomy" id="693979"/>
    <lineage>
        <taxon>Bacteria</taxon>
        <taxon>Pseudomonadati</taxon>
        <taxon>Bacteroidota</taxon>
        <taxon>Bacteroidia</taxon>
        <taxon>Bacteroidales</taxon>
        <taxon>Bacteroidaceae</taxon>
        <taxon>Bacteroides</taxon>
    </lineage>
</organism>
<dbReference type="AlphaFoldDB" id="E6SWI7"/>
<protein>
    <submittedName>
        <fullName evidence="2">Lipoprotein</fullName>
    </submittedName>
</protein>
<keyword evidence="2" id="KW-0449">Lipoprotein</keyword>
<proteinExistence type="predicted"/>
<keyword evidence="3" id="KW-1185">Reference proteome</keyword>
<accession>E6SWI7</accession>
<dbReference type="STRING" id="693979.Bache_0560"/>
<feature type="signal peptide" evidence="1">
    <location>
        <begin position="1"/>
        <end position="18"/>
    </location>
</feature>
<evidence type="ECO:0000256" key="1">
    <source>
        <dbReference type="SAM" id="SignalP"/>
    </source>
</evidence>
<dbReference type="HOGENOM" id="CLU_061960_0_0_10"/>
<dbReference type="Pfam" id="PF17170">
    <property type="entry name" value="DUF5128"/>
    <property type="match status" value="1"/>
</dbReference>
<dbReference type="InterPro" id="IPR011042">
    <property type="entry name" value="6-blade_b-propeller_TolB-like"/>
</dbReference>
<evidence type="ECO:0000313" key="2">
    <source>
        <dbReference type="EMBL" id="ADV42585.1"/>
    </source>
</evidence>
<dbReference type="Gene3D" id="2.120.10.30">
    <property type="entry name" value="TolB, C-terminal domain"/>
    <property type="match status" value="1"/>
</dbReference>
<dbReference type="KEGG" id="bhl:Bache_0560"/>
<reference key="1">
    <citation type="submission" date="2010-11" db="EMBL/GenBank/DDBJ databases">
        <title>The complete genome of Bacteroides helcogenes P 36-108.</title>
        <authorList>
            <consortium name="US DOE Joint Genome Institute (JGI-PGF)"/>
            <person name="Lucas S."/>
            <person name="Copeland A."/>
            <person name="Lapidus A."/>
            <person name="Bruce D."/>
            <person name="Goodwin L."/>
            <person name="Pitluck S."/>
            <person name="Kyrpides N."/>
            <person name="Mavromatis K."/>
            <person name="Ivanova N."/>
            <person name="Zeytun A."/>
            <person name="Brettin T."/>
            <person name="Detter J.C."/>
            <person name="Tapia R."/>
            <person name="Han C."/>
            <person name="Land M."/>
            <person name="Hauser L."/>
            <person name="Markowitz V."/>
            <person name="Cheng J.-F."/>
            <person name="Hugenholtz P."/>
            <person name="Woyke T."/>
            <person name="Wu D."/>
            <person name="Gronow S."/>
            <person name="Wellnitz S."/>
            <person name="Brambilla E."/>
            <person name="Klenk H.-P."/>
            <person name="Eisen J.A."/>
        </authorList>
    </citation>
    <scope>NUCLEOTIDE SEQUENCE</scope>
    <source>
        <strain>P 36-108</strain>
    </source>
</reference>
<feature type="chain" id="PRO_5003211619" evidence="1">
    <location>
        <begin position="19"/>
        <end position="375"/>
    </location>
</feature>
<evidence type="ECO:0000313" key="3">
    <source>
        <dbReference type="Proteomes" id="UP000008630"/>
    </source>
</evidence>
<dbReference type="SUPFAM" id="SSF63825">
    <property type="entry name" value="YWTD domain"/>
    <property type="match status" value="1"/>
</dbReference>
<keyword evidence="1" id="KW-0732">Signal</keyword>
<dbReference type="eggNOG" id="ENOG5033597">
    <property type="taxonomic scope" value="Bacteria"/>
</dbReference>
<dbReference type="RefSeq" id="WP_013546200.1">
    <property type="nucleotide sequence ID" value="NC_014933.1"/>
</dbReference>
<dbReference type="PROSITE" id="PS51257">
    <property type="entry name" value="PROKAR_LIPOPROTEIN"/>
    <property type="match status" value="1"/>
</dbReference>